<dbReference type="eggNOG" id="ENOG50337TG">
    <property type="taxonomic scope" value="Bacteria"/>
</dbReference>
<dbReference type="RefSeq" id="WP_013298762.1">
    <property type="nucleotide sequence ID" value="NC_014410.1"/>
</dbReference>
<dbReference type="Pfam" id="PF15607">
    <property type="entry name" value="Ntox44"/>
    <property type="match status" value="1"/>
</dbReference>
<keyword evidence="1" id="KW-0732">Signal</keyword>
<feature type="domain" description="Bacterial toxin 44" evidence="2">
    <location>
        <begin position="178"/>
        <end position="272"/>
    </location>
</feature>
<dbReference type="KEGG" id="ttm:Tthe_2332"/>
<dbReference type="EMBL" id="CP002171">
    <property type="protein sequence ID" value="ADL69802.1"/>
    <property type="molecule type" value="Genomic_DNA"/>
</dbReference>
<dbReference type="GeneID" id="93865642"/>
<protein>
    <recommendedName>
        <fullName evidence="2">Bacterial toxin 44 domain-containing protein</fullName>
    </recommendedName>
</protein>
<organism evidence="3 4">
    <name type="scientific">Thermoanaerobacterium thermosaccharolyticum (strain ATCC 7956 / DSM 571 / NCIMB 9385 / NCA 3814 / NCTC 13789 / WDCM 00135 / 2032)</name>
    <name type="common">Clostridium thermosaccharolyticum</name>
    <dbReference type="NCBI Taxonomy" id="580327"/>
    <lineage>
        <taxon>Bacteria</taxon>
        <taxon>Bacillati</taxon>
        <taxon>Bacillota</taxon>
        <taxon>Clostridia</taxon>
        <taxon>Thermoanaerobacterales</taxon>
        <taxon>Thermoanaerobacteraceae</taxon>
        <taxon>Thermoanaerobacterium</taxon>
    </lineage>
</organism>
<proteinExistence type="predicted"/>
<dbReference type="HOGENOM" id="CLU_1000906_0_0_9"/>
<name>D9TS79_THETC</name>
<gene>
    <name evidence="3" type="ordered locus">Tthe_2332</name>
</gene>
<keyword evidence="4" id="KW-1185">Reference proteome</keyword>
<evidence type="ECO:0000313" key="3">
    <source>
        <dbReference type="EMBL" id="ADL69802.1"/>
    </source>
</evidence>
<accession>D9TS79</accession>
<evidence type="ECO:0000256" key="1">
    <source>
        <dbReference type="SAM" id="SignalP"/>
    </source>
</evidence>
<dbReference type="Proteomes" id="UP000001626">
    <property type="component" value="Chromosome"/>
</dbReference>
<feature type="signal peptide" evidence="1">
    <location>
        <begin position="1"/>
        <end position="19"/>
    </location>
</feature>
<feature type="chain" id="PRO_5039141211" description="Bacterial toxin 44 domain-containing protein" evidence="1">
    <location>
        <begin position="20"/>
        <end position="278"/>
    </location>
</feature>
<sequence>MIKRFLVSLLLCLTLTFSATVGIASTDLDQYKTEKMLTNNNIELRINESFTETAKLEVKLIYKLIQHGSIIVKDGKYMMVNQNDIKKYLSKDEFVTLEKYINIFNDGISQGIFEIDANKIIQESNNFEKVTTKIRPYAVIFDLDSEMKTNGDTLLRNLYINISVYGNNIGYMKTGEFFASKVRTGGDWDYKSFLGVNTTYQVTVDNRSILMSGEQIGNAHYGYVGRKVFSADLLKTAAGAYQIYSGTSYIGWYNSYFDDPNDQYWIQRGINYCEGRSF</sequence>
<dbReference type="InterPro" id="IPR028946">
    <property type="entry name" value="Ntox44"/>
</dbReference>
<dbReference type="AlphaFoldDB" id="D9TS79"/>
<evidence type="ECO:0000259" key="2">
    <source>
        <dbReference type="Pfam" id="PF15607"/>
    </source>
</evidence>
<evidence type="ECO:0000313" key="4">
    <source>
        <dbReference type="Proteomes" id="UP000001626"/>
    </source>
</evidence>
<reference evidence="3 4" key="1">
    <citation type="submission" date="2010-08" db="EMBL/GenBank/DDBJ databases">
        <title>Complete sequence of Thermoanaerobacterium thermosaccharolyticum DSM 571.</title>
        <authorList>
            <consortium name="US DOE Joint Genome Institute"/>
            <person name="Lucas S."/>
            <person name="Copeland A."/>
            <person name="Lapidus A."/>
            <person name="Cheng J.-F."/>
            <person name="Bruce D."/>
            <person name="Goodwin L."/>
            <person name="Pitluck S."/>
            <person name="Teshima H."/>
            <person name="Detter J.C."/>
            <person name="Han C."/>
            <person name="Tapia R."/>
            <person name="Land M."/>
            <person name="Hauser L."/>
            <person name="Chang Y.-J."/>
            <person name="Jeffries C."/>
            <person name="Kyrpides N."/>
            <person name="Ivanova N."/>
            <person name="Mikhailova N."/>
            <person name="Hemme C.L."/>
            <person name="Woyke T."/>
        </authorList>
    </citation>
    <scope>NUCLEOTIDE SEQUENCE [LARGE SCALE GENOMIC DNA]</scope>
    <source>
        <strain evidence="4">ATCC 7956 / DSM 571 / NCIMB 9385 / NCA 3814 / NCTC 13789 / WDCM 00135 / 2032</strain>
    </source>
</reference>